<name>A0AAV7UXP3_PLEWA</name>
<dbReference type="AlphaFoldDB" id="A0AAV7UXP3"/>
<evidence type="ECO:0000313" key="1">
    <source>
        <dbReference type="EMBL" id="KAJ1193867.1"/>
    </source>
</evidence>
<sequence length="96" mass="10679">MGRLYQSGVDRLLGKLPGILKMGRNMNAVTDPGGRWDGRKPGPITAESCYRFQLHQQDLRALAENREQEYALATQYQLYVVGEKASKAAGIVRELG</sequence>
<gene>
    <name evidence="1" type="ORF">NDU88_003163</name>
</gene>
<organism evidence="1 2">
    <name type="scientific">Pleurodeles waltl</name>
    <name type="common">Iberian ribbed newt</name>
    <dbReference type="NCBI Taxonomy" id="8319"/>
    <lineage>
        <taxon>Eukaryota</taxon>
        <taxon>Metazoa</taxon>
        <taxon>Chordata</taxon>
        <taxon>Craniata</taxon>
        <taxon>Vertebrata</taxon>
        <taxon>Euteleostomi</taxon>
        <taxon>Amphibia</taxon>
        <taxon>Batrachia</taxon>
        <taxon>Caudata</taxon>
        <taxon>Salamandroidea</taxon>
        <taxon>Salamandridae</taxon>
        <taxon>Pleurodelinae</taxon>
        <taxon>Pleurodeles</taxon>
    </lineage>
</organism>
<reference evidence="1" key="1">
    <citation type="journal article" date="2022" name="bioRxiv">
        <title>Sequencing and chromosome-scale assembly of the giantPleurodeles waltlgenome.</title>
        <authorList>
            <person name="Brown T."/>
            <person name="Elewa A."/>
            <person name="Iarovenko S."/>
            <person name="Subramanian E."/>
            <person name="Araus A.J."/>
            <person name="Petzold A."/>
            <person name="Susuki M."/>
            <person name="Suzuki K.-i.T."/>
            <person name="Hayashi T."/>
            <person name="Toyoda A."/>
            <person name="Oliveira C."/>
            <person name="Osipova E."/>
            <person name="Leigh N.D."/>
            <person name="Simon A."/>
            <person name="Yun M.H."/>
        </authorList>
    </citation>
    <scope>NUCLEOTIDE SEQUENCE</scope>
    <source>
        <strain evidence="1">20211129_DDA</strain>
        <tissue evidence="1">Liver</tissue>
    </source>
</reference>
<proteinExistence type="predicted"/>
<dbReference type="Proteomes" id="UP001066276">
    <property type="component" value="Chromosome 2_2"/>
</dbReference>
<comment type="caution">
    <text evidence="1">The sequence shown here is derived from an EMBL/GenBank/DDBJ whole genome shotgun (WGS) entry which is preliminary data.</text>
</comment>
<protein>
    <submittedName>
        <fullName evidence="1">Uncharacterized protein</fullName>
    </submittedName>
</protein>
<evidence type="ECO:0000313" key="2">
    <source>
        <dbReference type="Proteomes" id="UP001066276"/>
    </source>
</evidence>
<keyword evidence="2" id="KW-1185">Reference proteome</keyword>
<accession>A0AAV7UXP3</accession>
<dbReference type="EMBL" id="JANPWB010000004">
    <property type="protein sequence ID" value="KAJ1193867.1"/>
    <property type="molecule type" value="Genomic_DNA"/>
</dbReference>